<name>A0A8K1C513_PYTOL</name>
<gene>
    <name evidence="1" type="ORF">Poli38472_006570</name>
</gene>
<dbReference type="InterPro" id="IPR016024">
    <property type="entry name" value="ARM-type_fold"/>
</dbReference>
<dbReference type="AlphaFoldDB" id="A0A8K1C513"/>
<organism evidence="1 2">
    <name type="scientific">Pythium oligandrum</name>
    <name type="common">Mycoparasitic fungus</name>
    <dbReference type="NCBI Taxonomy" id="41045"/>
    <lineage>
        <taxon>Eukaryota</taxon>
        <taxon>Sar</taxon>
        <taxon>Stramenopiles</taxon>
        <taxon>Oomycota</taxon>
        <taxon>Peronosporomycetes</taxon>
        <taxon>Pythiales</taxon>
        <taxon>Pythiaceae</taxon>
        <taxon>Pythium</taxon>
    </lineage>
</organism>
<evidence type="ECO:0000313" key="2">
    <source>
        <dbReference type="Proteomes" id="UP000794436"/>
    </source>
</evidence>
<evidence type="ECO:0000313" key="1">
    <source>
        <dbReference type="EMBL" id="TMW56560.1"/>
    </source>
</evidence>
<comment type="caution">
    <text evidence="1">The sequence shown here is derived from an EMBL/GenBank/DDBJ whole genome shotgun (WGS) entry which is preliminary data.</text>
</comment>
<accession>A0A8K1C513</accession>
<dbReference type="OrthoDB" id="162277at2759"/>
<sequence>MPSPTKTKTYEQPQRWEEAQGSLLKRVTRVSHEAVRVYAQQEAMLPTLHHDHTPDPTRSEHLQEMGKRVRILQENAKKPDKKTQKIAERLELQQRVIPSRFPEDAEEERGEGGETARVEGQLEVMLMDQEWDTRAWKPSKLQAAIETLYDEAEHSDDPQRRQLATTMLIRLLETREEAVTIVESTIPILMNKAFRSLTKMVDKVKVFRAATLLSTLGEWFAPVLSRDNAVNKCITFLLRETDLCARILQHHWRGVLFERSLRHREYDPSVRARLRSMHFIKNVELRHQFKVLRSVIGAGCLPVDALHAYVKLLMHFVKPSTVLIENRKTHNALADQKRILASGILTYLASLIPRDRSVRSDLRRTITENVKIIAVELARVFQSEADKIIEIMKSNIIERVLWDLNLHLTQSWKEHVDVIRSSLDILAAIAIGVWRTSPSSSSSVESAFLIKRLELTATQFLLTPFVMRSLLSVLLDARAGGDHVICEQVLTILRHMSTSCGFKQLLDALTSNGGRALEQVFLCMENDMAPTLVAAAESLFFEMTNHPDARGGFTTAGAVVMLSRWCNMGIENAKNPSRFVLALINIALLARQGRLTGASPEALCSSLGSLRGRTQALYRILYDLVKDESVFAQRSALYLHQTNVLQPILLGYLLQVTPSNMEPTHQNPTQRSISCIVLGRFFKVQTVAQACFAEDTVNHLALSLQCNRLDMVENRLSPSRSTEEERLLHHLGSKEACKALSRLARCPSQAVNLAMKPSLTSPNVPQFPQALICDALMRLHVLEDVLPLIHVPTDAAEFPDVEVKAVHAAIELIG</sequence>
<proteinExistence type="predicted"/>
<dbReference type="Proteomes" id="UP000794436">
    <property type="component" value="Unassembled WGS sequence"/>
</dbReference>
<keyword evidence="2" id="KW-1185">Reference proteome</keyword>
<protein>
    <submittedName>
        <fullName evidence="1">Uncharacterized protein</fullName>
    </submittedName>
</protein>
<dbReference type="SUPFAM" id="SSF48371">
    <property type="entry name" value="ARM repeat"/>
    <property type="match status" value="1"/>
</dbReference>
<dbReference type="EMBL" id="SPLM01000145">
    <property type="protein sequence ID" value="TMW56560.1"/>
    <property type="molecule type" value="Genomic_DNA"/>
</dbReference>
<reference evidence="1" key="1">
    <citation type="submission" date="2019-03" db="EMBL/GenBank/DDBJ databases">
        <title>Long read genome sequence of the mycoparasitic Pythium oligandrum ATCC 38472 isolated from sugarbeet rhizosphere.</title>
        <authorList>
            <person name="Gaulin E."/>
        </authorList>
    </citation>
    <scope>NUCLEOTIDE SEQUENCE</scope>
    <source>
        <strain evidence="1">ATCC 38472_TT</strain>
    </source>
</reference>